<feature type="compositionally biased region" description="Polar residues" evidence="1">
    <location>
        <begin position="66"/>
        <end position="79"/>
    </location>
</feature>
<dbReference type="RefSeq" id="WP_179922817.1">
    <property type="nucleotide sequence ID" value="NZ_CP058909.1"/>
</dbReference>
<dbReference type="KEGG" id="hpel:HZS54_12305"/>
<dbReference type="Proteomes" id="UP000509346">
    <property type="component" value="Chromosome"/>
</dbReference>
<protein>
    <submittedName>
        <fullName evidence="2">Uncharacterized protein</fullName>
    </submittedName>
</protein>
<name>A0A7D5TBT5_9EURY</name>
<reference evidence="2 3" key="1">
    <citation type="submission" date="2020-07" db="EMBL/GenBank/DDBJ databases">
        <title>Halosimplex litoreum sp. nov. and Halosimplex rubrum sp. nov., isolated from different salt environments.</title>
        <authorList>
            <person name="Cui H."/>
        </authorList>
    </citation>
    <scope>NUCLEOTIDE SEQUENCE [LARGE SCALE GENOMIC DNA]</scope>
    <source>
        <strain evidence="2 3">R2</strain>
    </source>
</reference>
<keyword evidence="3" id="KW-1185">Reference proteome</keyword>
<evidence type="ECO:0000313" key="3">
    <source>
        <dbReference type="Proteomes" id="UP000509346"/>
    </source>
</evidence>
<dbReference type="GeneID" id="56083384"/>
<accession>A0A7D5TBT5</accession>
<dbReference type="AlphaFoldDB" id="A0A7D5TBT5"/>
<evidence type="ECO:0000256" key="1">
    <source>
        <dbReference type="SAM" id="MobiDB-lite"/>
    </source>
</evidence>
<proteinExistence type="predicted"/>
<gene>
    <name evidence="2" type="ORF">HZS54_12305</name>
</gene>
<sequence>MTDSENAPIKRDKITRSIRYIVHFPDGEFAGPYRANNGKHAVRQALNDDEVQHDSEYEGSVEVRESSTMTKHTVGGSNE</sequence>
<dbReference type="EMBL" id="CP058909">
    <property type="protein sequence ID" value="QLH82349.1"/>
    <property type="molecule type" value="Genomic_DNA"/>
</dbReference>
<evidence type="ECO:0000313" key="2">
    <source>
        <dbReference type="EMBL" id="QLH82349.1"/>
    </source>
</evidence>
<feature type="region of interest" description="Disordered" evidence="1">
    <location>
        <begin position="47"/>
        <end position="79"/>
    </location>
</feature>
<organism evidence="2 3">
    <name type="scientific">Halosimplex pelagicum</name>
    <dbReference type="NCBI Taxonomy" id="869886"/>
    <lineage>
        <taxon>Archaea</taxon>
        <taxon>Methanobacteriati</taxon>
        <taxon>Methanobacteriota</taxon>
        <taxon>Stenosarchaea group</taxon>
        <taxon>Halobacteria</taxon>
        <taxon>Halobacteriales</taxon>
        <taxon>Haloarculaceae</taxon>
        <taxon>Halosimplex</taxon>
    </lineage>
</organism>
<feature type="compositionally biased region" description="Basic and acidic residues" evidence="1">
    <location>
        <begin position="50"/>
        <end position="65"/>
    </location>
</feature>